<dbReference type="SUPFAM" id="SSF51905">
    <property type="entry name" value="FAD/NAD(P)-binding domain"/>
    <property type="match status" value="1"/>
</dbReference>
<comment type="similarity">
    <text evidence="1">Belongs to the paxM FAD-dependent monooxygenase family.</text>
</comment>
<dbReference type="PANTHER" id="PTHR13789:SF309">
    <property type="entry name" value="PUTATIVE (AFU_ORTHOLOGUE AFUA_6G14510)-RELATED"/>
    <property type="match status" value="1"/>
</dbReference>
<dbReference type="Pfam" id="PF01494">
    <property type="entry name" value="FAD_binding_3"/>
    <property type="match status" value="1"/>
</dbReference>
<dbReference type="OrthoDB" id="5428495at2759"/>
<evidence type="ECO:0000313" key="7">
    <source>
        <dbReference type="EMBL" id="KAF9078691.1"/>
    </source>
</evidence>
<keyword evidence="4" id="KW-0560">Oxidoreductase</keyword>
<evidence type="ECO:0000256" key="2">
    <source>
        <dbReference type="ARBA" id="ARBA00022630"/>
    </source>
</evidence>
<evidence type="ECO:0000256" key="1">
    <source>
        <dbReference type="ARBA" id="ARBA00007992"/>
    </source>
</evidence>
<dbReference type="GO" id="GO:0071949">
    <property type="term" value="F:FAD binding"/>
    <property type="evidence" value="ECO:0007669"/>
    <property type="project" value="InterPro"/>
</dbReference>
<evidence type="ECO:0000256" key="5">
    <source>
        <dbReference type="ARBA" id="ARBA00023033"/>
    </source>
</evidence>
<keyword evidence="8" id="KW-1185">Reference proteome</keyword>
<evidence type="ECO:0000259" key="6">
    <source>
        <dbReference type="Pfam" id="PF01494"/>
    </source>
</evidence>
<sequence>MELSADTLKFVVVGGGIAGLTSAYLLKQSGHEVVILEKSSCLEQMTHGGIKIPPNMTRLMHELPGAEELLNTKATKCEGISFLQTNGDDPAELVGKLVYVDEIMSDLGADFYLISHKDLHNYLLNLCHNAAVEFRYNFEVEDVITNKLGPTVVGKSGETVIGDIVIGADGKNSVIRKVLLDEEDEAEESDSRDSLISVPISLVQSDPELVSFLAQDTYGRVFLGNGTNIFVAEYGPDLCQVELTYGTPPEFDAKDDDWLSCGTTTKSVLEHVEEYDPRIKKLIQLVPMAHWNVQGIYNLPQYVSKLDQVVVIGDAAHAIYINGTHNTAAAFEDAFTLGRLFAQSTPSDSKSHASLLLNGYQQIRHKRTKALEKSGMNTMILMGLVPGPERSRRNQGFRLTLDLDGADDATVERIWSEYIEQFHYEPRDEVSEWWMNWARPAGNRASSLLFGVAMSTVSH</sequence>
<dbReference type="InterPro" id="IPR002938">
    <property type="entry name" value="FAD-bd"/>
</dbReference>
<evidence type="ECO:0000256" key="3">
    <source>
        <dbReference type="ARBA" id="ARBA00022827"/>
    </source>
</evidence>
<keyword evidence="5" id="KW-0503">Monooxygenase</keyword>
<keyword evidence="2" id="KW-0285">Flavoprotein</keyword>
<dbReference type="Proteomes" id="UP000772434">
    <property type="component" value="Unassembled WGS sequence"/>
</dbReference>
<name>A0A9P5UGR4_9AGAR</name>
<dbReference type="InterPro" id="IPR050493">
    <property type="entry name" value="FAD-dep_Monooxygenase_BioMet"/>
</dbReference>
<dbReference type="InterPro" id="IPR036188">
    <property type="entry name" value="FAD/NAD-bd_sf"/>
</dbReference>
<keyword evidence="3" id="KW-0274">FAD</keyword>
<organism evidence="7 8">
    <name type="scientific">Rhodocollybia butyracea</name>
    <dbReference type="NCBI Taxonomy" id="206335"/>
    <lineage>
        <taxon>Eukaryota</taxon>
        <taxon>Fungi</taxon>
        <taxon>Dikarya</taxon>
        <taxon>Basidiomycota</taxon>
        <taxon>Agaricomycotina</taxon>
        <taxon>Agaricomycetes</taxon>
        <taxon>Agaricomycetidae</taxon>
        <taxon>Agaricales</taxon>
        <taxon>Marasmiineae</taxon>
        <taxon>Omphalotaceae</taxon>
        <taxon>Rhodocollybia</taxon>
    </lineage>
</organism>
<gene>
    <name evidence="7" type="ORF">BDP27DRAFT_24175</name>
</gene>
<dbReference type="AlphaFoldDB" id="A0A9P5UGR4"/>
<evidence type="ECO:0000313" key="8">
    <source>
        <dbReference type="Proteomes" id="UP000772434"/>
    </source>
</evidence>
<feature type="domain" description="FAD-binding" evidence="6">
    <location>
        <begin position="11"/>
        <end position="372"/>
    </location>
</feature>
<dbReference type="Gene3D" id="3.50.50.60">
    <property type="entry name" value="FAD/NAD(P)-binding domain"/>
    <property type="match status" value="1"/>
</dbReference>
<comment type="caution">
    <text evidence="7">The sequence shown here is derived from an EMBL/GenBank/DDBJ whole genome shotgun (WGS) entry which is preliminary data.</text>
</comment>
<evidence type="ECO:0000256" key="4">
    <source>
        <dbReference type="ARBA" id="ARBA00023002"/>
    </source>
</evidence>
<dbReference type="GO" id="GO:0004497">
    <property type="term" value="F:monooxygenase activity"/>
    <property type="evidence" value="ECO:0007669"/>
    <property type="project" value="UniProtKB-KW"/>
</dbReference>
<proteinExistence type="inferred from homology"/>
<dbReference type="PRINTS" id="PR00420">
    <property type="entry name" value="RNGMNOXGNASE"/>
</dbReference>
<dbReference type="EMBL" id="JADNRY010000001">
    <property type="protein sequence ID" value="KAF9078691.1"/>
    <property type="molecule type" value="Genomic_DNA"/>
</dbReference>
<protein>
    <recommendedName>
        <fullName evidence="6">FAD-binding domain-containing protein</fullName>
    </recommendedName>
</protein>
<accession>A0A9P5UGR4</accession>
<reference evidence="7" key="1">
    <citation type="submission" date="2020-11" db="EMBL/GenBank/DDBJ databases">
        <authorList>
            <consortium name="DOE Joint Genome Institute"/>
            <person name="Ahrendt S."/>
            <person name="Riley R."/>
            <person name="Andreopoulos W."/>
            <person name="Labutti K."/>
            <person name="Pangilinan J."/>
            <person name="Ruiz-Duenas F.J."/>
            <person name="Barrasa J.M."/>
            <person name="Sanchez-Garcia M."/>
            <person name="Camarero S."/>
            <person name="Miyauchi S."/>
            <person name="Serrano A."/>
            <person name="Linde D."/>
            <person name="Babiker R."/>
            <person name="Drula E."/>
            <person name="Ayuso-Fernandez I."/>
            <person name="Pacheco R."/>
            <person name="Padilla G."/>
            <person name="Ferreira P."/>
            <person name="Barriuso J."/>
            <person name="Kellner H."/>
            <person name="Castanera R."/>
            <person name="Alfaro M."/>
            <person name="Ramirez L."/>
            <person name="Pisabarro A.G."/>
            <person name="Kuo A."/>
            <person name="Tritt A."/>
            <person name="Lipzen A."/>
            <person name="He G."/>
            <person name="Yan M."/>
            <person name="Ng V."/>
            <person name="Cullen D."/>
            <person name="Martin F."/>
            <person name="Rosso M.-N."/>
            <person name="Henrissat B."/>
            <person name="Hibbett D."/>
            <person name="Martinez A.T."/>
            <person name="Grigoriev I.V."/>
        </authorList>
    </citation>
    <scope>NUCLEOTIDE SEQUENCE</scope>
    <source>
        <strain evidence="7">AH 40177</strain>
    </source>
</reference>
<dbReference type="PANTHER" id="PTHR13789">
    <property type="entry name" value="MONOOXYGENASE"/>
    <property type="match status" value="1"/>
</dbReference>